<gene>
    <name evidence="2" type="ORF">SAVERM_3105</name>
</gene>
<reference evidence="2 3" key="1">
    <citation type="journal article" date="2001" name="Proc. Natl. Acad. Sci. U.S.A.">
        <title>Genome sequence of an industrial microorganism Streptomyces avermitilis: deducing the ability of producing secondary metabolites.</title>
        <authorList>
            <person name="Omura S."/>
            <person name="Ikeda H."/>
            <person name="Ishikawa J."/>
            <person name="Hanamoto A."/>
            <person name="Takahashi C."/>
            <person name="Shinose M."/>
            <person name="Takahashi Y."/>
            <person name="Horikawa H."/>
            <person name="Nakazawa H."/>
            <person name="Osonoe T."/>
            <person name="Kikuchi H."/>
            <person name="Shiba T."/>
            <person name="Sakaki Y."/>
            <person name="Hattori M."/>
        </authorList>
    </citation>
    <scope>NUCLEOTIDE SEQUENCE [LARGE SCALE GENOMIC DNA]</scope>
    <source>
        <strain evidence="3">ATCC 31267 / DSM 46492 / JCM 5070 / NBRC 14893 / NCIMB 12804 / NRRL 8165 / MA-4680</strain>
    </source>
</reference>
<feature type="region of interest" description="Disordered" evidence="1">
    <location>
        <begin position="40"/>
        <end position="62"/>
    </location>
</feature>
<evidence type="ECO:0000313" key="2">
    <source>
        <dbReference type="EMBL" id="BAC70816.1"/>
    </source>
</evidence>
<reference evidence="2 3" key="3">
    <citation type="journal article" date="2014" name="J. Ind. Microbiol. Biotechnol.">
        <title>Genome mining of the Streptomyces avermitilis genome and development of genome-minimized hosts for heterologous expression of biosynthetic gene clusters.</title>
        <authorList>
            <person name="Ikeda H."/>
            <person name="Shin-ya K."/>
            <person name="Omura S."/>
        </authorList>
    </citation>
    <scope>NUCLEOTIDE SEQUENCE [LARGE SCALE GENOMIC DNA]</scope>
    <source>
        <strain evidence="3">ATCC 31267 / DSM 46492 / JCM 5070 / NBRC 14893 / NCIMB 12804 / NRRL 8165 / MA-4680</strain>
    </source>
</reference>
<reference evidence="2 3" key="2">
    <citation type="journal article" date="2003" name="Nat. Biotechnol.">
        <title>Complete genome sequence and comparative analysis of the industrial microorganism Streptomyces avermitilis.</title>
        <authorList>
            <person name="Ikeda H."/>
            <person name="Ishikawa J."/>
            <person name="Hanamoto A."/>
            <person name="Shinose M."/>
            <person name="Kikuchi H."/>
            <person name="Shiba T."/>
            <person name="Sakaki Y."/>
            <person name="Hattori M."/>
            <person name="Omura S."/>
        </authorList>
    </citation>
    <scope>NUCLEOTIDE SEQUENCE [LARGE SCALE GENOMIC DNA]</scope>
    <source>
        <strain evidence="3">ATCC 31267 / DSM 46492 / JCM 5070 / NBRC 14893 / NCIMB 12804 / NRRL 8165 / MA-4680</strain>
    </source>
</reference>
<protein>
    <submittedName>
        <fullName evidence="2">Uncharacterized protein</fullName>
    </submittedName>
</protein>
<dbReference type="KEGG" id="sma:SAVERM_3105"/>
<accession>Q82IM8</accession>
<keyword evidence="3" id="KW-1185">Reference proteome</keyword>
<proteinExistence type="predicted"/>
<name>Q82IM8_STRAW</name>
<dbReference type="HOGENOM" id="CLU_2902135_0_0_11"/>
<evidence type="ECO:0000256" key="1">
    <source>
        <dbReference type="SAM" id="MobiDB-lite"/>
    </source>
</evidence>
<dbReference type="Proteomes" id="UP000000428">
    <property type="component" value="Chromosome"/>
</dbReference>
<evidence type="ECO:0000313" key="3">
    <source>
        <dbReference type="Proteomes" id="UP000000428"/>
    </source>
</evidence>
<sequence length="62" mass="6550">MTTTVTSSRVACRRSGSLIFGAKYGAAATANHRTKLQPALATGRGASEMPGPARCRPRCSRR</sequence>
<organism evidence="2 3">
    <name type="scientific">Streptomyces avermitilis (strain ATCC 31267 / DSM 46492 / JCM 5070 / NBRC 14893 / NCIMB 12804 / NRRL 8165 / MA-4680)</name>
    <dbReference type="NCBI Taxonomy" id="227882"/>
    <lineage>
        <taxon>Bacteria</taxon>
        <taxon>Bacillati</taxon>
        <taxon>Actinomycetota</taxon>
        <taxon>Actinomycetes</taxon>
        <taxon>Kitasatosporales</taxon>
        <taxon>Streptomycetaceae</taxon>
        <taxon>Streptomyces</taxon>
    </lineage>
</organism>
<dbReference type="AlphaFoldDB" id="Q82IM8"/>
<dbReference type="EMBL" id="BA000030">
    <property type="protein sequence ID" value="BAC70816.1"/>
    <property type="molecule type" value="Genomic_DNA"/>
</dbReference>